<dbReference type="AlphaFoldDB" id="A0A5E4VY84"/>
<evidence type="ECO:0000313" key="4">
    <source>
        <dbReference type="Proteomes" id="UP000343317"/>
    </source>
</evidence>
<name>A0A5E4VY84_9BURK</name>
<reference evidence="3 4" key="1">
    <citation type="submission" date="2019-08" db="EMBL/GenBank/DDBJ databases">
        <authorList>
            <person name="Peeters C."/>
        </authorList>
    </citation>
    <scope>NUCLEOTIDE SEQUENCE [LARGE SCALE GENOMIC DNA]</scope>
    <source>
        <strain evidence="3 4">LMG 31112</strain>
    </source>
</reference>
<evidence type="ECO:0000313" key="3">
    <source>
        <dbReference type="EMBL" id="VVE16499.1"/>
    </source>
</evidence>
<feature type="domain" description="Helix-turn-helix" evidence="2">
    <location>
        <begin position="145"/>
        <end position="188"/>
    </location>
</feature>
<feature type="compositionally biased region" description="Pro residues" evidence="1">
    <location>
        <begin position="222"/>
        <end position="232"/>
    </location>
</feature>
<dbReference type="Proteomes" id="UP000343317">
    <property type="component" value="Unassembled WGS sequence"/>
</dbReference>
<dbReference type="EMBL" id="CABPSM010000008">
    <property type="protein sequence ID" value="VVE16499.1"/>
    <property type="molecule type" value="Genomic_DNA"/>
</dbReference>
<accession>A0A5E4VY84</accession>
<protein>
    <recommendedName>
        <fullName evidence="2">Helix-turn-helix domain-containing protein</fullName>
    </recommendedName>
</protein>
<organism evidence="3 4">
    <name type="scientific">Pandoraea horticolens</name>
    <dbReference type="NCBI Taxonomy" id="2508298"/>
    <lineage>
        <taxon>Bacteria</taxon>
        <taxon>Pseudomonadati</taxon>
        <taxon>Pseudomonadota</taxon>
        <taxon>Betaproteobacteria</taxon>
        <taxon>Burkholderiales</taxon>
        <taxon>Burkholderiaceae</taxon>
        <taxon>Pandoraea</taxon>
    </lineage>
</organism>
<sequence length="232" mass="25409">MPFGSLQSRHHGLRVSTLPPSKIARRKCLTGRSVPDARTQEIPPPPLQPIKPSITSQTLLTWMGHGVSQPRGTLDMDIFANTYDANEAAELTETSYGTLVCAAAEGRVSAAKIGRRWVFVEGDLVWRLCTCGGAPELRETLGLHECAAFLKIHPNSAARLAKLGMIPGAKIGRSWVFHRSDVMSFLAAEVKRQTEERVNAAVSTQPSGFYRRSRGGKLTPLPYLPPLPDQTR</sequence>
<evidence type="ECO:0000259" key="2">
    <source>
        <dbReference type="Pfam" id="PF12728"/>
    </source>
</evidence>
<keyword evidence="4" id="KW-1185">Reference proteome</keyword>
<proteinExistence type="predicted"/>
<dbReference type="InterPro" id="IPR041657">
    <property type="entry name" value="HTH_17"/>
</dbReference>
<evidence type="ECO:0000256" key="1">
    <source>
        <dbReference type="SAM" id="MobiDB-lite"/>
    </source>
</evidence>
<gene>
    <name evidence="3" type="ORF">PHO31112_02899</name>
</gene>
<feature type="region of interest" description="Disordered" evidence="1">
    <location>
        <begin position="207"/>
        <end position="232"/>
    </location>
</feature>
<dbReference type="Pfam" id="PF12728">
    <property type="entry name" value="HTH_17"/>
    <property type="match status" value="1"/>
</dbReference>